<evidence type="ECO:0000256" key="1">
    <source>
        <dbReference type="ARBA" id="ARBA00004496"/>
    </source>
</evidence>
<accession>A0ABV6YV11</accession>
<keyword evidence="6 7" id="KW-0067">ATP-binding</keyword>
<comment type="caution">
    <text evidence="11">The sequence shown here is derived from an EMBL/GenBank/DDBJ whole genome shotgun (WGS) entry which is preliminary data.</text>
</comment>
<dbReference type="Gene3D" id="3.40.50.720">
    <property type="entry name" value="NAD(P)-binding Rossmann-like Domain"/>
    <property type="match status" value="1"/>
</dbReference>
<keyword evidence="7 8" id="KW-0133">Cell shape</keyword>
<feature type="domain" description="Mur ligase central" evidence="10">
    <location>
        <begin position="133"/>
        <end position="311"/>
    </location>
</feature>
<dbReference type="SUPFAM" id="SSF53244">
    <property type="entry name" value="MurD-like peptide ligases, peptide-binding domain"/>
    <property type="match status" value="1"/>
</dbReference>
<feature type="domain" description="Mur ligase C-terminal" evidence="9">
    <location>
        <begin position="334"/>
        <end position="444"/>
    </location>
</feature>
<dbReference type="EMBL" id="JBHPBY010000072">
    <property type="protein sequence ID" value="MFC1850031.1"/>
    <property type="molecule type" value="Genomic_DNA"/>
</dbReference>
<comment type="pathway">
    <text evidence="2 7 8">Cell wall biogenesis; peptidoglycan biosynthesis.</text>
</comment>
<organism evidence="11 12">
    <name type="scientific">candidate division CSSED10-310 bacterium</name>
    <dbReference type="NCBI Taxonomy" id="2855610"/>
    <lineage>
        <taxon>Bacteria</taxon>
        <taxon>Bacteria division CSSED10-310</taxon>
    </lineage>
</organism>
<keyword evidence="7 8" id="KW-0132">Cell division</keyword>
<gene>
    <name evidence="7 11" type="primary">murD</name>
    <name evidence="11" type="ORF">ACFL27_07560</name>
</gene>
<evidence type="ECO:0000256" key="2">
    <source>
        <dbReference type="ARBA" id="ARBA00004752"/>
    </source>
</evidence>
<dbReference type="SUPFAM" id="SSF51984">
    <property type="entry name" value="MurCD N-terminal domain"/>
    <property type="match status" value="1"/>
</dbReference>
<dbReference type="PANTHER" id="PTHR43692">
    <property type="entry name" value="UDP-N-ACETYLMURAMOYLALANINE--D-GLUTAMATE LIGASE"/>
    <property type="match status" value="1"/>
</dbReference>
<dbReference type="EC" id="6.3.2.9" evidence="7 8"/>
<comment type="subcellular location">
    <subcellularLocation>
        <location evidence="1 7 8">Cytoplasm</location>
    </subcellularLocation>
</comment>
<dbReference type="GO" id="GO:0008764">
    <property type="term" value="F:UDP-N-acetylmuramoylalanine-D-glutamate ligase activity"/>
    <property type="evidence" value="ECO:0007669"/>
    <property type="project" value="UniProtKB-EC"/>
</dbReference>
<name>A0ABV6YV11_UNCC1</name>
<evidence type="ECO:0000259" key="10">
    <source>
        <dbReference type="Pfam" id="PF08245"/>
    </source>
</evidence>
<protein>
    <recommendedName>
        <fullName evidence="7 8">UDP-N-acetylmuramoylalanine--D-glutamate ligase</fullName>
        <ecNumber evidence="7 8">6.3.2.9</ecNumber>
    </recommendedName>
    <alternativeName>
        <fullName evidence="7">D-glutamic acid-adding enzyme</fullName>
    </alternativeName>
    <alternativeName>
        <fullName evidence="7">UDP-N-acetylmuramoyl-L-alanyl-D-glutamate synthetase</fullName>
    </alternativeName>
</protein>
<comment type="catalytic activity">
    <reaction evidence="7 8">
        <text>UDP-N-acetyl-alpha-D-muramoyl-L-alanine + D-glutamate + ATP = UDP-N-acetyl-alpha-D-muramoyl-L-alanyl-D-glutamate + ADP + phosphate + H(+)</text>
        <dbReference type="Rhea" id="RHEA:16429"/>
        <dbReference type="ChEBI" id="CHEBI:15378"/>
        <dbReference type="ChEBI" id="CHEBI:29986"/>
        <dbReference type="ChEBI" id="CHEBI:30616"/>
        <dbReference type="ChEBI" id="CHEBI:43474"/>
        <dbReference type="ChEBI" id="CHEBI:83898"/>
        <dbReference type="ChEBI" id="CHEBI:83900"/>
        <dbReference type="ChEBI" id="CHEBI:456216"/>
        <dbReference type="EC" id="6.3.2.9"/>
    </reaction>
</comment>
<keyword evidence="3 7" id="KW-0963">Cytoplasm</keyword>
<dbReference type="SUPFAM" id="SSF53623">
    <property type="entry name" value="MurD-like peptide ligases, catalytic domain"/>
    <property type="match status" value="1"/>
</dbReference>
<dbReference type="InterPro" id="IPR004101">
    <property type="entry name" value="Mur_ligase_C"/>
</dbReference>
<dbReference type="Gene3D" id="3.40.1190.10">
    <property type="entry name" value="Mur-like, catalytic domain"/>
    <property type="match status" value="1"/>
</dbReference>
<dbReference type="Pfam" id="PF21799">
    <property type="entry name" value="MurD-like_N"/>
    <property type="match status" value="1"/>
</dbReference>
<evidence type="ECO:0000256" key="6">
    <source>
        <dbReference type="ARBA" id="ARBA00022840"/>
    </source>
</evidence>
<dbReference type="HAMAP" id="MF_00639">
    <property type="entry name" value="MurD"/>
    <property type="match status" value="1"/>
</dbReference>
<keyword evidence="12" id="KW-1185">Reference proteome</keyword>
<evidence type="ECO:0000256" key="8">
    <source>
        <dbReference type="RuleBase" id="RU003664"/>
    </source>
</evidence>
<evidence type="ECO:0000256" key="7">
    <source>
        <dbReference type="HAMAP-Rule" id="MF_00639"/>
    </source>
</evidence>
<keyword evidence="7 8" id="KW-0961">Cell wall biogenesis/degradation</keyword>
<dbReference type="PANTHER" id="PTHR43692:SF1">
    <property type="entry name" value="UDP-N-ACETYLMURAMOYLALANINE--D-GLUTAMATE LIGASE"/>
    <property type="match status" value="1"/>
</dbReference>
<evidence type="ECO:0000259" key="9">
    <source>
        <dbReference type="Pfam" id="PF02875"/>
    </source>
</evidence>
<evidence type="ECO:0000256" key="4">
    <source>
        <dbReference type="ARBA" id="ARBA00022598"/>
    </source>
</evidence>
<keyword evidence="7 8" id="KW-0131">Cell cycle</keyword>
<dbReference type="InterPro" id="IPR036565">
    <property type="entry name" value="Mur-like_cat_sf"/>
</dbReference>
<dbReference type="InterPro" id="IPR036615">
    <property type="entry name" value="Mur_ligase_C_dom_sf"/>
</dbReference>
<dbReference type="NCBIfam" id="TIGR01087">
    <property type="entry name" value="murD"/>
    <property type="match status" value="1"/>
</dbReference>
<keyword evidence="4 7" id="KW-0436">Ligase</keyword>
<reference evidence="11 12" key="1">
    <citation type="submission" date="2024-09" db="EMBL/GenBank/DDBJ databases">
        <title>Laminarin stimulates single cell rates of sulfate reduction while oxygen inhibits transcriptomic activity in coastal marine sediment.</title>
        <authorList>
            <person name="Lindsay M."/>
            <person name="Orcutt B."/>
            <person name="Emerson D."/>
            <person name="Stepanauskas R."/>
            <person name="D'Angelo T."/>
        </authorList>
    </citation>
    <scope>NUCLEOTIDE SEQUENCE [LARGE SCALE GENOMIC DNA]</scope>
    <source>
        <strain evidence="11">SAG AM-311-K15</strain>
    </source>
</reference>
<dbReference type="InterPro" id="IPR013221">
    <property type="entry name" value="Mur_ligase_cen"/>
</dbReference>
<comment type="similarity">
    <text evidence="7">Belongs to the MurCDEF family.</text>
</comment>
<comment type="function">
    <text evidence="7 8">Cell wall formation. Catalyzes the addition of glutamate to the nucleotide precursor UDP-N-acetylmuramoyl-L-alanine (UMA).</text>
</comment>
<dbReference type="Pfam" id="PF02875">
    <property type="entry name" value="Mur_ligase_C"/>
    <property type="match status" value="1"/>
</dbReference>
<dbReference type="Gene3D" id="3.90.190.20">
    <property type="entry name" value="Mur ligase, C-terminal domain"/>
    <property type="match status" value="1"/>
</dbReference>
<dbReference type="Pfam" id="PF08245">
    <property type="entry name" value="Mur_ligase_M"/>
    <property type="match status" value="1"/>
</dbReference>
<evidence type="ECO:0000313" key="12">
    <source>
        <dbReference type="Proteomes" id="UP001594351"/>
    </source>
</evidence>
<proteinExistence type="inferred from homology"/>
<sequence>MKNDLKHKLHPKWESFCQRFHLPAHPRILVVGLERTGRSVCRLLAQFEVEIIGTDLAGPDRLDPELSTLPPHQVRFELGKHHSETFTAVDCIFVSPGVPLNLELFQGPRQLGVPILNDIELSAHLFGGSIVAITGSNGKTTATQLIGEILQTQDHGCTIAGNIGKPVLDSAFLNYNHNHDLVLEVSSFQLEAIRFFKPCIAVLLNLTPDHLDRYSSLEAYYQSKFLLFKNQNSQDWAVLNQDDQWIKAHSSALKSRLVWFSRTQPVPYGVWLHDDWVVTNMTPSEQRLFSVRSFKLPGRHNHENLLAAVAVGLIKGIAGPIMESVSAQFSGLPHRFEQIATFKDRVFINDSKATNVGAVVAALAGHKTPVHLIMGGRNKGGNFDPLVKIVKEKVVHLYLIGEASQEIASTVSGSIPFTECPSLDSAVELAYKNSNPGESIILSPGCASFDMFKNFEDRGNHFKTIVSSLMVTEKNHAENFSL</sequence>
<dbReference type="InterPro" id="IPR005762">
    <property type="entry name" value="MurD"/>
</dbReference>
<evidence type="ECO:0000256" key="5">
    <source>
        <dbReference type="ARBA" id="ARBA00022741"/>
    </source>
</evidence>
<evidence type="ECO:0000313" key="11">
    <source>
        <dbReference type="EMBL" id="MFC1850031.1"/>
    </source>
</evidence>
<keyword evidence="5 7" id="KW-0547">Nucleotide-binding</keyword>
<dbReference type="Proteomes" id="UP001594351">
    <property type="component" value="Unassembled WGS sequence"/>
</dbReference>
<feature type="binding site" evidence="7">
    <location>
        <begin position="135"/>
        <end position="141"/>
    </location>
    <ligand>
        <name>ATP</name>
        <dbReference type="ChEBI" id="CHEBI:30616"/>
    </ligand>
</feature>
<keyword evidence="7 8" id="KW-0573">Peptidoglycan synthesis</keyword>
<evidence type="ECO:0000256" key="3">
    <source>
        <dbReference type="ARBA" id="ARBA00022490"/>
    </source>
</evidence>